<dbReference type="SMART" id="SM00139">
    <property type="entry name" value="MyTH4"/>
    <property type="match status" value="1"/>
</dbReference>
<comment type="similarity">
    <text evidence="2">Belongs to the TRAFAC class myosin-kinesin ATPase superfamily. Myosin family.</text>
</comment>
<evidence type="ECO:0000256" key="1">
    <source>
        <dbReference type="ARBA" id="ARBA00004496"/>
    </source>
</evidence>
<dbReference type="InterPro" id="IPR041795">
    <property type="entry name" value="MyoXV_FERM_C"/>
</dbReference>
<dbReference type="GO" id="GO:0005856">
    <property type="term" value="C:cytoskeleton"/>
    <property type="evidence" value="ECO:0007669"/>
    <property type="project" value="InterPro"/>
</dbReference>
<dbReference type="PROSITE" id="PS50002">
    <property type="entry name" value="SH3"/>
    <property type="match status" value="1"/>
</dbReference>
<dbReference type="InterPro" id="IPR059004">
    <property type="entry name" value="MYO15"/>
</dbReference>
<evidence type="ECO:0000313" key="14">
    <source>
        <dbReference type="Proteomes" id="UP000324091"/>
    </source>
</evidence>
<evidence type="ECO:0000256" key="2">
    <source>
        <dbReference type="ARBA" id="ARBA00008314"/>
    </source>
</evidence>
<evidence type="ECO:0000256" key="5">
    <source>
        <dbReference type="ARBA" id="ARBA00022737"/>
    </source>
</evidence>
<feature type="region of interest" description="Disordered" evidence="8">
    <location>
        <begin position="42"/>
        <end position="72"/>
    </location>
</feature>
<dbReference type="SUPFAM" id="SSF50044">
    <property type="entry name" value="SH3-domain"/>
    <property type="match status" value="1"/>
</dbReference>
<feature type="region of interest" description="Disordered" evidence="8">
    <location>
        <begin position="90"/>
        <end position="132"/>
    </location>
</feature>
<protein>
    <submittedName>
        <fullName evidence="13">Unconventional myosin-XV</fullName>
    </submittedName>
</protein>
<dbReference type="PANTHER" id="PTHR22692">
    <property type="entry name" value="MYOSIN VII, XV"/>
    <property type="match status" value="1"/>
</dbReference>
<feature type="domain" description="SH3" evidence="10">
    <location>
        <begin position="601"/>
        <end position="687"/>
    </location>
</feature>
<dbReference type="EMBL" id="RHFK02000010">
    <property type="protein sequence ID" value="TWW69581.1"/>
    <property type="molecule type" value="Genomic_DNA"/>
</dbReference>
<keyword evidence="4" id="KW-0963">Cytoplasm</keyword>
<dbReference type="InterPro" id="IPR011993">
    <property type="entry name" value="PH-like_dom_sf"/>
</dbReference>
<evidence type="ECO:0000259" key="10">
    <source>
        <dbReference type="PROSITE" id="PS50002"/>
    </source>
</evidence>
<dbReference type="AlphaFoldDB" id="A0A5C6NSM2"/>
<dbReference type="InterPro" id="IPR036028">
    <property type="entry name" value="SH3-like_dom_sf"/>
</dbReference>
<comment type="caution">
    <text evidence="13">The sequence shown here is derived from an EMBL/GenBank/DDBJ whole genome shotgun (WGS) entry which is preliminary data.</text>
</comment>
<dbReference type="GO" id="GO:0003779">
    <property type="term" value="F:actin binding"/>
    <property type="evidence" value="ECO:0007669"/>
    <property type="project" value="UniProtKB-KW"/>
</dbReference>
<evidence type="ECO:0000256" key="8">
    <source>
        <dbReference type="SAM" id="MobiDB-lite"/>
    </source>
</evidence>
<dbReference type="PROSITE" id="PS50057">
    <property type="entry name" value="FERM_3"/>
    <property type="match status" value="1"/>
</dbReference>
<dbReference type="InterPro" id="IPR019748">
    <property type="entry name" value="FERM_central"/>
</dbReference>
<dbReference type="PANTHER" id="PTHR22692:SF21">
    <property type="entry name" value="MYOSIN XVA"/>
    <property type="match status" value="1"/>
</dbReference>
<dbReference type="InterPro" id="IPR000299">
    <property type="entry name" value="FERM_domain"/>
</dbReference>
<dbReference type="Gene3D" id="2.30.30.40">
    <property type="entry name" value="SH3 Domains"/>
    <property type="match status" value="2"/>
</dbReference>
<feature type="compositionally biased region" description="Pro residues" evidence="8">
    <location>
        <begin position="238"/>
        <end position="247"/>
    </location>
</feature>
<dbReference type="InterPro" id="IPR051567">
    <property type="entry name" value="Unconventional_Myosin_ATPase"/>
</dbReference>
<dbReference type="Gene3D" id="2.30.29.30">
    <property type="entry name" value="Pleckstrin-homology domain (PH domain)/Phosphotyrosine-binding domain (PTB)"/>
    <property type="match status" value="2"/>
</dbReference>
<dbReference type="InterPro" id="IPR000857">
    <property type="entry name" value="MyTH4_dom"/>
</dbReference>
<dbReference type="Gene3D" id="1.25.40.530">
    <property type="entry name" value="MyTH4 domain"/>
    <property type="match status" value="1"/>
</dbReference>
<dbReference type="Proteomes" id="UP000324091">
    <property type="component" value="Chromosome 18"/>
</dbReference>
<feature type="domain" description="MyTH4" evidence="12">
    <location>
        <begin position="792"/>
        <end position="946"/>
    </location>
</feature>
<feature type="chain" id="PRO_5022739189" evidence="9">
    <location>
        <begin position="20"/>
        <end position="1272"/>
    </location>
</feature>
<keyword evidence="5" id="KW-0677">Repeat</keyword>
<name>A0A5C6NSM2_9TELE</name>
<proteinExistence type="inferred from homology"/>
<sequence>MSVKLHFNIILACPFPAYCFSLAAMEKMGSLSARMKGGGGIGITGGGRGQEDAHQSTSRPYPPGIHPGGDPVLSMPVPVLPVAGGMMPPVPTMPILSHHHHHEQHRQQQQQPQQRHHQYNLPPQPPHQQNPPTCATATCITPTFSPAHVPAAAPSGDTVVSRDAALPDSSGVPALPATAVAPGLPAMSGAPGIEIKRPEQAILTQQQQTIINQQAIIMAQQMTMQAIAIQQQMMSSFPPTPAGPSSPPSLRRQTTETERSPYSPATAPRKMSPTRGPPPEDVVQASPTNAERLDPSHDIKDIIKQHQPAGTSMFSGPAAQRKGDGRMFVKKPDPHDEAMEILKDQMANPPKPSVKKPSSFKKGEAGLKGSRTIKSHPASPPGSNTNPAPPPVSRELPVEEVIIQTQLHSRTSEEYYTYSNVPWKLYMRKEVFYPKENFNNPLILDLIFRQVVHDTFSEACIRITQEERQKMKDLLAENKVDPVSGIQDGNVKKKVVTVARDSWEIYFSRLFPASGSVGTGVQVLSVSHKGIKLLKMVRSSSTAPDYFRVLRPYSYSDILFVSIPSKNMLEFNLTNEKLILFSAKAAQVKHMIDYFLTELKKDSEYVVAVRNFINEDRTLLNFHKGDIIRLQHVDGLEAGKHYGCIVRKKVMLLEELKRDTSEFGWRFGAVYGKSGAFPSEYVHPVAAPDFLVLPPDRVEPRDRHGQVAASAAIAVAMGSSIAAHELDLSTEVVNDMYGDNVSVVLDEVDLNSGQYHMAEFAKKYFREAQGERRDQKTKKGKECRDPADMVKFSKSLIQESLIDFSDGGMNRVAADICLAIMRFMGDVPLKGQTEQDLVNTVLKLSGEHGLIKDETYCQLMKQVTANTSSKPDSCQRGWRLLYILTAFHRCSDVLKPFLLKFLQDVCVSPTNQYQSIAKACEQNLRRTFQYGGRVQHPNNIELRAILAGRSSKRQLVLLPGGVERPLKIKTCSVALDAIEELCYEMELHRPEALDEYAVFLVTHRGQNVRPLNKREYILDIATEAETVDTNYSLWFRRVVWSLALKLDNELYVTMHYNQVLPDYLKALLSIVPQGKASEQQLQQIARLAALQHRAKDSVYLPTVREVQDCVPAPFYSKQSPQLWLNTTTQHMQHIQPLNPHQARAQFLGLVGAFPMFGSSFFYIQSCSSASIQSPCVLAVNLNGLHFLNKDTHEAMVRFSLKEIQSTRTQRPTSGSSYPYVDIMIGDLLNQRITQLQLEQGLELCRVIAMHMDNMLSVREKRLTLPPSEITLL</sequence>
<dbReference type="InterPro" id="IPR035963">
    <property type="entry name" value="FERM_2"/>
</dbReference>
<keyword evidence="3 7" id="KW-0728">SH3 domain</keyword>
<dbReference type="CDD" id="cd13201">
    <property type="entry name" value="FERM_C_MyoXV"/>
    <property type="match status" value="1"/>
</dbReference>
<evidence type="ECO:0000256" key="9">
    <source>
        <dbReference type="SAM" id="SignalP"/>
    </source>
</evidence>
<dbReference type="SUPFAM" id="SSF47031">
    <property type="entry name" value="Second domain of FERM"/>
    <property type="match status" value="1"/>
</dbReference>
<reference evidence="13 14" key="1">
    <citation type="submission" date="2019-04" db="EMBL/GenBank/DDBJ databases">
        <title>Chromosome genome assembly for Takifugu flavidus.</title>
        <authorList>
            <person name="Xiao S."/>
        </authorList>
    </citation>
    <scope>NUCLEOTIDE SEQUENCE [LARGE SCALE GENOMIC DNA]</scope>
    <source>
        <strain evidence="13">HTHZ2018</strain>
        <tissue evidence="13">Muscle</tissue>
    </source>
</reference>
<dbReference type="InterPro" id="IPR001452">
    <property type="entry name" value="SH3_domain"/>
</dbReference>
<dbReference type="FunFam" id="2.30.30.40:FF:000201">
    <property type="entry name" value="Myosin XVA"/>
    <property type="match status" value="1"/>
</dbReference>
<accession>A0A5C6NSM2</accession>
<gene>
    <name evidence="13" type="ORF">D4764_18G0003870</name>
</gene>
<dbReference type="InterPro" id="IPR038185">
    <property type="entry name" value="MyTH4_dom_sf"/>
</dbReference>
<dbReference type="Pfam" id="PF07653">
    <property type="entry name" value="SH3_2"/>
    <property type="match status" value="1"/>
</dbReference>
<dbReference type="Pfam" id="PF00784">
    <property type="entry name" value="MyTH4"/>
    <property type="match status" value="1"/>
</dbReference>
<keyword evidence="14" id="KW-1185">Reference proteome</keyword>
<organism evidence="13 14">
    <name type="scientific">Takifugu flavidus</name>
    <name type="common">sansaifugu</name>
    <dbReference type="NCBI Taxonomy" id="433684"/>
    <lineage>
        <taxon>Eukaryota</taxon>
        <taxon>Metazoa</taxon>
        <taxon>Chordata</taxon>
        <taxon>Craniata</taxon>
        <taxon>Vertebrata</taxon>
        <taxon>Euteleostomi</taxon>
        <taxon>Actinopterygii</taxon>
        <taxon>Neopterygii</taxon>
        <taxon>Teleostei</taxon>
        <taxon>Neoteleostei</taxon>
        <taxon>Acanthomorphata</taxon>
        <taxon>Eupercaria</taxon>
        <taxon>Tetraodontiformes</taxon>
        <taxon>Tetradontoidea</taxon>
        <taxon>Tetraodontidae</taxon>
        <taxon>Takifugu</taxon>
    </lineage>
</organism>
<comment type="subcellular location">
    <subcellularLocation>
        <location evidence="1">Cytoplasm</location>
    </subcellularLocation>
</comment>
<evidence type="ECO:0000259" key="11">
    <source>
        <dbReference type="PROSITE" id="PS50057"/>
    </source>
</evidence>
<dbReference type="GO" id="GO:0005737">
    <property type="term" value="C:cytoplasm"/>
    <property type="evidence" value="ECO:0007669"/>
    <property type="project" value="UniProtKB-SubCell"/>
</dbReference>
<dbReference type="Pfam" id="PF26570">
    <property type="entry name" value="MYO15"/>
    <property type="match status" value="1"/>
</dbReference>
<evidence type="ECO:0000256" key="3">
    <source>
        <dbReference type="ARBA" id="ARBA00022443"/>
    </source>
</evidence>
<evidence type="ECO:0000256" key="6">
    <source>
        <dbReference type="ARBA" id="ARBA00023203"/>
    </source>
</evidence>
<dbReference type="PROSITE" id="PS51016">
    <property type="entry name" value="MYTH4"/>
    <property type="match status" value="1"/>
</dbReference>
<dbReference type="CDD" id="cd14473">
    <property type="entry name" value="FERM_B-lobe"/>
    <property type="match status" value="1"/>
</dbReference>
<feature type="region of interest" description="Disordered" evidence="8">
    <location>
        <begin position="306"/>
        <end position="325"/>
    </location>
</feature>
<evidence type="ECO:0000256" key="4">
    <source>
        <dbReference type="ARBA" id="ARBA00022490"/>
    </source>
</evidence>
<feature type="signal peptide" evidence="9">
    <location>
        <begin position="1"/>
        <end position="19"/>
    </location>
</feature>
<dbReference type="Pfam" id="PF00373">
    <property type="entry name" value="FERM_M"/>
    <property type="match status" value="1"/>
</dbReference>
<evidence type="ECO:0000259" key="12">
    <source>
        <dbReference type="PROSITE" id="PS51016"/>
    </source>
</evidence>
<feature type="region of interest" description="Disordered" evidence="8">
    <location>
        <begin position="344"/>
        <end position="393"/>
    </location>
</feature>
<feature type="domain" description="FERM" evidence="11">
    <location>
        <begin position="952"/>
        <end position="1272"/>
    </location>
</feature>
<feature type="region of interest" description="Disordered" evidence="8">
    <location>
        <begin position="235"/>
        <end position="294"/>
    </location>
</feature>
<keyword evidence="9" id="KW-0732">Signal</keyword>
<evidence type="ECO:0000313" key="13">
    <source>
        <dbReference type="EMBL" id="TWW69581.1"/>
    </source>
</evidence>
<evidence type="ECO:0000256" key="7">
    <source>
        <dbReference type="PROSITE-ProRule" id="PRU00192"/>
    </source>
</evidence>
<keyword evidence="6" id="KW-0009">Actin-binding</keyword>